<proteinExistence type="predicted"/>
<feature type="chain" id="PRO_5046578518" evidence="1">
    <location>
        <begin position="37"/>
        <end position="102"/>
    </location>
</feature>
<name>A0ABR6GVH2_9BURK</name>
<sequence>MNTFRTASRQTVATSVKALAFGIVATAALAVGLAQAQSQSHAQRDNAARPIKLETVYITGTRVVAQAEVRTLPTVYITGRRATTLDGTQVAAATPVNATQPL</sequence>
<gene>
    <name evidence="2" type="ORF">FHS28_003522</name>
</gene>
<evidence type="ECO:0000313" key="2">
    <source>
        <dbReference type="EMBL" id="MBB3196112.1"/>
    </source>
</evidence>
<feature type="signal peptide" evidence="1">
    <location>
        <begin position="1"/>
        <end position="36"/>
    </location>
</feature>
<keyword evidence="2" id="KW-0378">Hydrolase</keyword>
<protein>
    <submittedName>
        <fullName evidence="2">Alpha/beta hydrolase family protein</fullName>
    </submittedName>
</protein>
<keyword evidence="1" id="KW-0732">Signal</keyword>
<keyword evidence="3" id="KW-1185">Reference proteome</keyword>
<evidence type="ECO:0000313" key="3">
    <source>
        <dbReference type="Proteomes" id="UP000574369"/>
    </source>
</evidence>
<dbReference type="Proteomes" id="UP000574369">
    <property type="component" value="Unassembled WGS sequence"/>
</dbReference>
<dbReference type="EMBL" id="JACHXO010000006">
    <property type="protein sequence ID" value="MBB3196112.1"/>
    <property type="molecule type" value="Genomic_DNA"/>
</dbReference>
<evidence type="ECO:0000256" key="1">
    <source>
        <dbReference type="SAM" id="SignalP"/>
    </source>
</evidence>
<reference evidence="2 3" key="1">
    <citation type="submission" date="2020-08" db="EMBL/GenBank/DDBJ databases">
        <title>Genomic Encyclopedia of Type Strains, Phase III (KMG-III): the genomes of soil and plant-associated and newly described type strains.</title>
        <authorList>
            <person name="Whitman W."/>
        </authorList>
    </citation>
    <scope>NUCLEOTIDE SEQUENCE [LARGE SCALE GENOMIC DNA]</scope>
    <source>
        <strain evidence="2 3">CECT 7247</strain>
    </source>
</reference>
<dbReference type="GO" id="GO:0016787">
    <property type="term" value="F:hydrolase activity"/>
    <property type="evidence" value="ECO:0007669"/>
    <property type="project" value="UniProtKB-KW"/>
</dbReference>
<dbReference type="RefSeq" id="WP_088453295.1">
    <property type="nucleotide sequence ID" value="NZ_JACHXO010000006.1"/>
</dbReference>
<accession>A0ABR6GVH2</accession>
<comment type="caution">
    <text evidence="2">The sequence shown here is derived from an EMBL/GenBank/DDBJ whole genome shotgun (WGS) entry which is preliminary data.</text>
</comment>
<organism evidence="2 3">
    <name type="scientific">Roseateles terrae</name>
    <dbReference type="NCBI Taxonomy" id="431060"/>
    <lineage>
        <taxon>Bacteria</taxon>
        <taxon>Pseudomonadati</taxon>
        <taxon>Pseudomonadota</taxon>
        <taxon>Betaproteobacteria</taxon>
        <taxon>Burkholderiales</taxon>
        <taxon>Sphaerotilaceae</taxon>
        <taxon>Roseateles</taxon>
    </lineage>
</organism>